<reference evidence="1" key="1">
    <citation type="submission" date="2022-03" db="EMBL/GenBank/DDBJ databases">
        <title>De novo assembled genomes of Belliella spp. (Cyclobacteriaceae) strains.</title>
        <authorList>
            <person name="Szabo A."/>
            <person name="Korponai K."/>
            <person name="Felfoldi T."/>
        </authorList>
    </citation>
    <scope>NUCLEOTIDE SEQUENCE</scope>
    <source>
        <strain evidence="1">DSM 111904</strain>
    </source>
</reference>
<evidence type="ECO:0000313" key="2">
    <source>
        <dbReference type="Proteomes" id="UP001165489"/>
    </source>
</evidence>
<sequence>MKQHTIFALLLCLHFSCSQNTSNDYVHAISYSLDTLVIDSKERNLDLSRNITNASVNFDKDAIYLFNRFDHSIDEINLERLEFVQSIPFQKEGPNGTSYVNYIYALANDLFFIKGSVQSSVFNMDAKLLKKADWSKVNEGEDFQMLRNELTLSYNDSMKVFGLSYKGDRSVSLEILSVNEHTKETVEIDSEGVYQNNILEFDDNGHYYFLDPMVYLTAENGYAIVSHDFSNEMYIFDTGGEQVKKVSYEPTLTPKSVKQIEKEEIVSVEILKKFYQGFLEQIKFSPPVWDQVNKRYLRLSAQRVFTDIKPENAFLPQVKEVKVFLTVFDEDFNLVSEVEVPELDTESTKYFAKEGKLWVFTNMDDEMGFVRISINK</sequence>
<name>A0ABS9UV22_9BACT</name>
<comment type="caution">
    <text evidence="1">The sequence shown here is derived from an EMBL/GenBank/DDBJ whole genome shotgun (WGS) entry which is preliminary data.</text>
</comment>
<dbReference type="EMBL" id="JAKZGP010000001">
    <property type="protein sequence ID" value="MCH7407814.1"/>
    <property type="molecule type" value="Genomic_DNA"/>
</dbReference>
<dbReference type="Proteomes" id="UP001165489">
    <property type="component" value="Unassembled WGS sequence"/>
</dbReference>
<dbReference type="RefSeq" id="WP_241345758.1">
    <property type="nucleotide sequence ID" value="NZ_JAKZGP010000001.1"/>
</dbReference>
<protein>
    <submittedName>
        <fullName evidence="1">DUF4221 domain-containing protein</fullName>
    </submittedName>
</protein>
<proteinExistence type="predicted"/>
<evidence type="ECO:0000313" key="1">
    <source>
        <dbReference type="EMBL" id="MCH7407814.1"/>
    </source>
</evidence>
<accession>A0ABS9UV22</accession>
<dbReference type="Pfam" id="PF13970">
    <property type="entry name" value="DUF4221"/>
    <property type="match status" value="1"/>
</dbReference>
<gene>
    <name evidence="1" type="ORF">MM239_00275</name>
</gene>
<dbReference type="InterPro" id="IPR025316">
    <property type="entry name" value="DUF4221"/>
</dbReference>
<organism evidence="1 2">
    <name type="scientific">Belliella filtrata</name>
    <dbReference type="NCBI Taxonomy" id="2923435"/>
    <lineage>
        <taxon>Bacteria</taxon>
        <taxon>Pseudomonadati</taxon>
        <taxon>Bacteroidota</taxon>
        <taxon>Cytophagia</taxon>
        <taxon>Cytophagales</taxon>
        <taxon>Cyclobacteriaceae</taxon>
        <taxon>Belliella</taxon>
    </lineage>
</organism>
<keyword evidence="2" id="KW-1185">Reference proteome</keyword>